<dbReference type="PANTHER" id="PTHR44329">
    <property type="entry name" value="SERINE/THREONINE-PROTEIN KINASE TNNI3K-RELATED"/>
    <property type="match status" value="1"/>
</dbReference>
<dbReference type="InterPro" id="IPR011009">
    <property type="entry name" value="Kinase-like_dom_sf"/>
</dbReference>
<dbReference type="InterPro" id="IPR017441">
    <property type="entry name" value="Protein_kinase_ATP_BS"/>
</dbReference>
<evidence type="ECO:0000256" key="1">
    <source>
        <dbReference type="PROSITE-ProRule" id="PRU10141"/>
    </source>
</evidence>
<evidence type="ECO:0000313" key="5">
    <source>
        <dbReference type="Proteomes" id="UP000232323"/>
    </source>
</evidence>
<dbReference type="Proteomes" id="UP000232323">
    <property type="component" value="Unassembled WGS sequence"/>
</dbReference>
<dbReference type="InterPro" id="IPR051681">
    <property type="entry name" value="Ser/Thr_Kinases-Pseudokinases"/>
</dbReference>
<dbReference type="SUPFAM" id="SSF56112">
    <property type="entry name" value="Protein kinase-like (PK-like)"/>
    <property type="match status" value="1"/>
</dbReference>
<dbReference type="InterPro" id="IPR001245">
    <property type="entry name" value="Ser-Thr/Tyr_kinase_cat_dom"/>
</dbReference>
<sequence>MRLCVIVQNGSGFGAIAKLPIFLPNVSMNETFDSGFTGPTNVSDTLWYNSSTRTKFWGFASSIILLQDVQDGTNPTLSSLAAKGYRYSLQHPSTSASPLIVGQTQVPPSSDSVSAAFMLNNQEWNLYLSPNGGSWSPSWTYAVVAAVLVISLTVAMLVLAMLVSFVKQKEGNLLLAAANGGADVALHHRLFTDMHSDGQQGGVFNRNSTELSAVESIERMRHEISWKKVVDSMAQGTHGYDDCICLMEPLGQGSYGKVYRGTWRGTEVAVKVVLLPSHMSGKGKREKMLIMEAAISSALCHPNIVQTFTYSIKTVSENKKLSLQKTDQTTLKGGLNKGDHKGVVLTELESPLILYEHSSLQLEYPNSPDAMGKNSLVALMQQPAHSHEQERKGAQKLKTVEGPLVVTKLLLQGLVASVSGLALQSKLIKGANAGGITS</sequence>
<dbReference type="AlphaFoldDB" id="A0A250X5T2"/>
<dbReference type="InterPro" id="IPR000719">
    <property type="entry name" value="Prot_kinase_dom"/>
</dbReference>
<comment type="caution">
    <text evidence="4">The sequence shown here is derived from an EMBL/GenBank/DDBJ whole genome shotgun (WGS) entry which is preliminary data.</text>
</comment>
<dbReference type="PROSITE" id="PS50011">
    <property type="entry name" value="PROTEIN_KINASE_DOM"/>
    <property type="match status" value="1"/>
</dbReference>
<dbReference type="EMBL" id="BEGY01000032">
    <property type="protein sequence ID" value="GAX78418.1"/>
    <property type="molecule type" value="Genomic_DNA"/>
</dbReference>
<dbReference type="STRING" id="1157962.A0A250X5T2"/>
<feature type="domain" description="Protein kinase" evidence="3">
    <location>
        <begin position="244"/>
        <end position="438"/>
    </location>
</feature>
<accession>A0A250X5T2</accession>
<dbReference type="GO" id="GO:0005524">
    <property type="term" value="F:ATP binding"/>
    <property type="evidence" value="ECO:0007669"/>
    <property type="project" value="UniProtKB-UniRule"/>
</dbReference>
<evidence type="ECO:0000313" key="4">
    <source>
        <dbReference type="EMBL" id="GAX78418.1"/>
    </source>
</evidence>
<dbReference type="PANTHER" id="PTHR44329:SF214">
    <property type="entry name" value="PROTEIN KINASE DOMAIN-CONTAINING PROTEIN"/>
    <property type="match status" value="1"/>
</dbReference>
<feature type="binding site" evidence="1">
    <location>
        <position position="271"/>
    </location>
    <ligand>
        <name>ATP</name>
        <dbReference type="ChEBI" id="CHEBI:30616"/>
    </ligand>
</feature>
<keyword evidence="1" id="KW-0067">ATP-binding</keyword>
<keyword evidence="2" id="KW-1133">Transmembrane helix</keyword>
<reference evidence="4 5" key="1">
    <citation type="submission" date="2017-08" db="EMBL/GenBank/DDBJ databases">
        <title>Acidophilic green algal genome provides insights into adaptation to an acidic environment.</title>
        <authorList>
            <person name="Hirooka S."/>
            <person name="Hirose Y."/>
            <person name="Kanesaki Y."/>
            <person name="Higuchi S."/>
            <person name="Fujiwara T."/>
            <person name="Onuma R."/>
            <person name="Era A."/>
            <person name="Ohbayashi R."/>
            <person name="Uzuka A."/>
            <person name="Nozaki H."/>
            <person name="Yoshikawa H."/>
            <person name="Miyagishima S.Y."/>
        </authorList>
    </citation>
    <scope>NUCLEOTIDE SEQUENCE [LARGE SCALE GENOMIC DNA]</scope>
    <source>
        <strain evidence="4 5">NIES-2499</strain>
    </source>
</reference>
<gene>
    <name evidence="4" type="ORF">CEUSTIGMA_g5860.t1</name>
</gene>
<evidence type="ECO:0000256" key="2">
    <source>
        <dbReference type="SAM" id="Phobius"/>
    </source>
</evidence>
<keyword evidence="2" id="KW-0472">Membrane</keyword>
<dbReference type="PROSITE" id="PS00107">
    <property type="entry name" value="PROTEIN_KINASE_ATP"/>
    <property type="match status" value="1"/>
</dbReference>
<proteinExistence type="predicted"/>
<protein>
    <recommendedName>
        <fullName evidence="3">Protein kinase domain-containing protein</fullName>
    </recommendedName>
</protein>
<organism evidence="4 5">
    <name type="scientific">Chlamydomonas eustigma</name>
    <dbReference type="NCBI Taxonomy" id="1157962"/>
    <lineage>
        <taxon>Eukaryota</taxon>
        <taxon>Viridiplantae</taxon>
        <taxon>Chlorophyta</taxon>
        <taxon>core chlorophytes</taxon>
        <taxon>Chlorophyceae</taxon>
        <taxon>CS clade</taxon>
        <taxon>Chlamydomonadales</taxon>
        <taxon>Chlamydomonadaceae</taxon>
        <taxon>Chlamydomonas</taxon>
    </lineage>
</organism>
<feature type="transmembrane region" description="Helical" evidence="2">
    <location>
        <begin position="139"/>
        <end position="166"/>
    </location>
</feature>
<keyword evidence="1" id="KW-0547">Nucleotide-binding</keyword>
<evidence type="ECO:0000259" key="3">
    <source>
        <dbReference type="PROSITE" id="PS50011"/>
    </source>
</evidence>
<dbReference type="Pfam" id="PF07714">
    <property type="entry name" value="PK_Tyr_Ser-Thr"/>
    <property type="match status" value="1"/>
</dbReference>
<dbReference type="OrthoDB" id="548589at2759"/>
<keyword evidence="2" id="KW-0812">Transmembrane</keyword>
<dbReference type="Gene3D" id="3.30.200.20">
    <property type="entry name" value="Phosphorylase Kinase, domain 1"/>
    <property type="match status" value="1"/>
</dbReference>
<dbReference type="GO" id="GO:0004674">
    <property type="term" value="F:protein serine/threonine kinase activity"/>
    <property type="evidence" value="ECO:0007669"/>
    <property type="project" value="TreeGrafter"/>
</dbReference>
<keyword evidence="5" id="KW-1185">Reference proteome</keyword>
<name>A0A250X5T2_9CHLO</name>